<dbReference type="PANTHER" id="PTHR35296:SF3">
    <property type="entry name" value="EXPRESSED PROTEIN"/>
    <property type="match status" value="1"/>
</dbReference>
<organism evidence="2 3">
    <name type="scientific">Zingiber officinale</name>
    <name type="common">Ginger</name>
    <name type="synonym">Amomum zingiber</name>
    <dbReference type="NCBI Taxonomy" id="94328"/>
    <lineage>
        <taxon>Eukaryota</taxon>
        <taxon>Viridiplantae</taxon>
        <taxon>Streptophyta</taxon>
        <taxon>Embryophyta</taxon>
        <taxon>Tracheophyta</taxon>
        <taxon>Spermatophyta</taxon>
        <taxon>Magnoliopsida</taxon>
        <taxon>Liliopsida</taxon>
        <taxon>Zingiberales</taxon>
        <taxon>Zingiberaceae</taxon>
        <taxon>Zingiber</taxon>
    </lineage>
</organism>
<evidence type="ECO:0000313" key="2">
    <source>
        <dbReference type="EMBL" id="KAG6529215.1"/>
    </source>
</evidence>
<protein>
    <submittedName>
        <fullName evidence="2">Uncharacterized protein</fullName>
    </submittedName>
</protein>
<evidence type="ECO:0000313" key="3">
    <source>
        <dbReference type="Proteomes" id="UP000734854"/>
    </source>
</evidence>
<proteinExistence type="inferred from homology"/>
<dbReference type="EMBL" id="JACMSC010000003">
    <property type="protein sequence ID" value="KAG6529215.1"/>
    <property type="molecule type" value="Genomic_DNA"/>
</dbReference>
<name>A0A8J5HQE0_ZINOF</name>
<comment type="caution">
    <text evidence="2">The sequence shown here is derived from an EMBL/GenBank/DDBJ whole genome shotgun (WGS) entry which is preliminary data.</text>
</comment>
<dbReference type="GO" id="GO:0009733">
    <property type="term" value="P:response to auxin"/>
    <property type="evidence" value="ECO:0007669"/>
    <property type="project" value="InterPro"/>
</dbReference>
<evidence type="ECO:0000256" key="1">
    <source>
        <dbReference type="ARBA" id="ARBA00006974"/>
    </source>
</evidence>
<keyword evidence="3" id="KW-1185">Reference proteome</keyword>
<reference evidence="2 3" key="1">
    <citation type="submission" date="2020-08" db="EMBL/GenBank/DDBJ databases">
        <title>Plant Genome Project.</title>
        <authorList>
            <person name="Zhang R.-G."/>
        </authorList>
    </citation>
    <scope>NUCLEOTIDE SEQUENCE [LARGE SCALE GENOMIC DNA]</scope>
    <source>
        <tissue evidence="2">Rhizome</tissue>
    </source>
</reference>
<sequence>MQSRIHPVTASGGCCPSSERRVFFVDRFVLELAPFRILMQAAGKGLRRRTRSVFVDVDAILFEHLLWLAFHERSAASAPFLQLNLMEIIEFYSEED</sequence>
<dbReference type="AlphaFoldDB" id="A0A8J5HQE0"/>
<gene>
    <name evidence="2" type="ORF">ZIOFF_011411</name>
</gene>
<dbReference type="InterPro" id="IPR003676">
    <property type="entry name" value="SAUR_fam"/>
</dbReference>
<comment type="similarity">
    <text evidence="1">Belongs to the ARG7 family.</text>
</comment>
<accession>A0A8J5HQE0</accession>
<dbReference type="PANTHER" id="PTHR35296">
    <property type="entry name" value="EXPRESSED PROTEIN"/>
    <property type="match status" value="1"/>
</dbReference>
<dbReference type="Proteomes" id="UP000734854">
    <property type="component" value="Unassembled WGS sequence"/>
</dbReference>